<sequence>MEILVLVLYLVHKFGLVSCEFCFNTFYGYSYCSGYCDGYYGSEYCVYDYYIGSFTVAAFAGIIVGSVIFLGIFIAVIVAICASCTKSAGQRGRLIHPISTTSGISTVQSNGHVVQQHYNYATPTAPPVYTNMAYYSAYPPAAPPQPMNEPMPPPIYAEANSQVQQPYANNGEGTSTKQ</sequence>
<gene>
    <name evidence="4" type="ORF">MCOR_7683</name>
</gene>
<dbReference type="Proteomes" id="UP000507470">
    <property type="component" value="Unassembled WGS sequence"/>
</dbReference>
<keyword evidence="3" id="KW-0732">Signal</keyword>
<organism evidence="4 5">
    <name type="scientific">Mytilus coruscus</name>
    <name type="common">Sea mussel</name>
    <dbReference type="NCBI Taxonomy" id="42192"/>
    <lineage>
        <taxon>Eukaryota</taxon>
        <taxon>Metazoa</taxon>
        <taxon>Spiralia</taxon>
        <taxon>Lophotrochozoa</taxon>
        <taxon>Mollusca</taxon>
        <taxon>Bivalvia</taxon>
        <taxon>Autobranchia</taxon>
        <taxon>Pteriomorphia</taxon>
        <taxon>Mytilida</taxon>
        <taxon>Mytiloidea</taxon>
        <taxon>Mytilidae</taxon>
        <taxon>Mytilinae</taxon>
        <taxon>Mytilus</taxon>
    </lineage>
</organism>
<keyword evidence="2" id="KW-0812">Transmembrane</keyword>
<feature type="signal peptide" evidence="3">
    <location>
        <begin position="1"/>
        <end position="19"/>
    </location>
</feature>
<dbReference type="AlphaFoldDB" id="A0A6J8AHB1"/>
<evidence type="ECO:0000256" key="2">
    <source>
        <dbReference type="SAM" id="Phobius"/>
    </source>
</evidence>
<evidence type="ECO:0000313" key="5">
    <source>
        <dbReference type="Proteomes" id="UP000507470"/>
    </source>
</evidence>
<evidence type="ECO:0000256" key="3">
    <source>
        <dbReference type="SAM" id="SignalP"/>
    </source>
</evidence>
<protein>
    <recommendedName>
        <fullName evidence="6">Cysteine and tyrosine-rich protein 1</fullName>
    </recommendedName>
</protein>
<proteinExistence type="predicted"/>
<name>A0A6J8AHB1_MYTCO</name>
<dbReference type="OrthoDB" id="6143173at2759"/>
<keyword evidence="5" id="KW-1185">Reference proteome</keyword>
<feature type="chain" id="PRO_5026914032" description="Cysteine and tyrosine-rich protein 1" evidence="3">
    <location>
        <begin position="20"/>
        <end position="178"/>
    </location>
</feature>
<feature type="compositionally biased region" description="Pro residues" evidence="1">
    <location>
        <begin position="145"/>
        <end position="155"/>
    </location>
</feature>
<feature type="region of interest" description="Disordered" evidence="1">
    <location>
        <begin position="145"/>
        <end position="178"/>
    </location>
</feature>
<keyword evidence="2" id="KW-0472">Membrane</keyword>
<dbReference type="EMBL" id="CACVKT020001420">
    <property type="protein sequence ID" value="CAC5367964.1"/>
    <property type="molecule type" value="Genomic_DNA"/>
</dbReference>
<evidence type="ECO:0000313" key="4">
    <source>
        <dbReference type="EMBL" id="CAC5367964.1"/>
    </source>
</evidence>
<feature type="transmembrane region" description="Helical" evidence="2">
    <location>
        <begin position="49"/>
        <end position="82"/>
    </location>
</feature>
<feature type="compositionally biased region" description="Polar residues" evidence="1">
    <location>
        <begin position="159"/>
        <end position="178"/>
    </location>
</feature>
<keyword evidence="2" id="KW-1133">Transmembrane helix</keyword>
<evidence type="ECO:0000256" key="1">
    <source>
        <dbReference type="SAM" id="MobiDB-lite"/>
    </source>
</evidence>
<reference evidence="4 5" key="1">
    <citation type="submission" date="2020-06" db="EMBL/GenBank/DDBJ databases">
        <authorList>
            <person name="Li R."/>
            <person name="Bekaert M."/>
        </authorList>
    </citation>
    <scope>NUCLEOTIDE SEQUENCE [LARGE SCALE GENOMIC DNA]</scope>
    <source>
        <strain evidence="5">wild</strain>
    </source>
</reference>
<evidence type="ECO:0008006" key="6">
    <source>
        <dbReference type="Google" id="ProtNLM"/>
    </source>
</evidence>
<accession>A0A6J8AHB1</accession>